<protein>
    <submittedName>
        <fullName evidence="1">Uncharacterized protein</fullName>
    </submittedName>
</protein>
<organism evidence="1 2">
    <name type="scientific">Caulobacter segnis</name>
    <dbReference type="NCBI Taxonomy" id="88688"/>
    <lineage>
        <taxon>Bacteria</taxon>
        <taxon>Pseudomonadati</taxon>
        <taxon>Pseudomonadota</taxon>
        <taxon>Alphaproteobacteria</taxon>
        <taxon>Caulobacterales</taxon>
        <taxon>Caulobacteraceae</taxon>
        <taxon>Caulobacter</taxon>
    </lineage>
</organism>
<dbReference type="RefSeq" id="WP_013080787.1">
    <property type="nucleotide sequence ID" value="NZ_CP027850.1"/>
</dbReference>
<gene>
    <name evidence="1" type="ORF">B7G68_19030</name>
</gene>
<reference evidence="1 2" key="1">
    <citation type="journal article" date="2015" name="Biotechnol. Bioeng.">
        <title>Genome sequence and phenotypic characterization of Caulobacter segnis.</title>
        <authorList>
            <person name="Patel S."/>
            <person name="Fletcher B."/>
            <person name="Scott D.C."/>
            <person name="Ely B."/>
        </authorList>
    </citation>
    <scope>NUCLEOTIDE SEQUENCE [LARGE SCALE GENOMIC DNA]</scope>
    <source>
        <strain evidence="1 2">TK0059</strain>
    </source>
</reference>
<proteinExistence type="predicted"/>
<accession>A0ABM6TKK4</accession>
<name>A0ABM6TKK4_9CAUL</name>
<keyword evidence="2" id="KW-1185">Reference proteome</keyword>
<dbReference type="EMBL" id="CP027850">
    <property type="protein sequence ID" value="AVQ03744.1"/>
    <property type="molecule type" value="Genomic_DNA"/>
</dbReference>
<sequence>MTEPTPTKIVEIVIGIEGPLYNFLNYADQENPTRLTLDLTERCELFFRFTDELMNHGWRFQGRPIKITDDYGINFSSYMWVNQLPDGTILPPHSAFKIIYECNRMGIYTYSLFMLDPLEQKLDLDPDVENGTGQLP</sequence>
<evidence type="ECO:0000313" key="2">
    <source>
        <dbReference type="Proteomes" id="UP000240527"/>
    </source>
</evidence>
<dbReference type="Proteomes" id="UP000240527">
    <property type="component" value="Chromosome"/>
</dbReference>
<evidence type="ECO:0000313" key="1">
    <source>
        <dbReference type="EMBL" id="AVQ03744.1"/>
    </source>
</evidence>